<dbReference type="AlphaFoldDB" id="M4B971"/>
<organism evidence="3 4">
    <name type="scientific">Hyaloperonospora arabidopsidis (strain Emoy2)</name>
    <name type="common">Downy mildew agent</name>
    <name type="synonym">Peronospora arabidopsidis</name>
    <dbReference type="NCBI Taxonomy" id="559515"/>
    <lineage>
        <taxon>Eukaryota</taxon>
        <taxon>Sar</taxon>
        <taxon>Stramenopiles</taxon>
        <taxon>Oomycota</taxon>
        <taxon>Peronosporomycetes</taxon>
        <taxon>Peronosporales</taxon>
        <taxon>Peronosporaceae</taxon>
        <taxon>Hyaloperonospora</taxon>
    </lineage>
</organism>
<dbReference type="eggNOG" id="KOG0907">
    <property type="taxonomic scope" value="Eukaryota"/>
</dbReference>
<dbReference type="PANTHER" id="PTHR46115">
    <property type="entry name" value="THIOREDOXIN-LIKE PROTEIN 1"/>
    <property type="match status" value="1"/>
</dbReference>
<dbReference type="Proteomes" id="UP000011713">
    <property type="component" value="Unassembled WGS sequence"/>
</dbReference>
<dbReference type="VEuPathDB" id="FungiDB:HpaG802830"/>
<dbReference type="SUPFAM" id="SSF52833">
    <property type="entry name" value="Thioredoxin-like"/>
    <property type="match status" value="1"/>
</dbReference>
<dbReference type="EMBL" id="JH598009">
    <property type="status" value="NOT_ANNOTATED_CDS"/>
    <property type="molecule type" value="Genomic_DNA"/>
</dbReference>
<dbReference type="CDD" id="cd02947">
    <property type="entry name" value="TRX_family"/>
    <property type="match status" value="1"/>
</dbReference>
<evidence type="ECO:0000313" key="3">
    <source>
        <dbReference type="EnsemblProtists" id="HpaP802830"/>
    </source>
</evidence>
<name>M4B971_HYAAE</name>
<dbReference type="InterPro" id="IPR017937">
    <property type="entry name" value="Thioredoxin_CS"/>
</dbReference>
<dbReference type="HOGENOM" id="CLU_1900229_0_0_1"/>
<reference evidence="4" key="1">
    <citation type="journal article" date="2010" name="Science">
        <title>Signatures of adaptation to obligate biotrophy in the Hyaloperonospora arabidopsidis genome.</title>
        <authorList>
            <person name="Baxter L."/>
            <person name="Tripathy S."/>
            <person name="Ishaque N."/>
            <person name="Boot N."/>
            <person name="Cabral A."/>
            <person name="Kemen E."/>
            <person name="Thines M."/>
            <person name="Ah-Fong A."/>
            <person name="Anderson R."/>
            <person name="Badejoko W."/>
            <person name="Bittner-Eddy P."/>
            <person name="Boore J.L."/>
            <person name="Chibucos M.C."/>
            <person name="Coates M."/>
            <person name="Dehal P."/>
            <person name="Delehaunty K."/>
            <person name="Dong S."/>
            <person name="Downton P."/>
            <person name="Dumas B."/>
            <person name="Fabro G."/>
            <person name="Fronick C."/>
            <person name="Fuerstenberg S.I."/>
            <person name="Fulton L."/>
            <person name="Gaulin E."/>
            <person name="Govers F."/>
            <person name="Hughes L."/>
            <person name="Humphray S."/>
            <person name="Jiang R.H."/>
            <person name="Judelson H."/>
            <person name="Kamoun S."/>
            <person name="Kyung K."/>
            <person name="Meijer H."/>
            <person name="Minx P."/>
            <person name="Morris P."/>
            <person name="Nelson J."/>
            <person name="Phuntumart V."/>
            <person name="Qutob D."/>
            <person name="Rehmany A."/>
            <person name="Rougon-Cardoso A."/>
            <person name="Ryden P."/>
            <person name="Torto-Alalibo T."/>
            <person name="Studholme D."/>
            <person name="Wang Y."/>
            <person name="Win J."/>
            <person name="Wood J."/>
            <person name="Clifton S.W."/>
            <person name="Rogers J."/>
            <person name="Van den Ackerveken G."/>
            <person name="Jones J.D."/>
            <person name="McDowell J.M."/>
            <person name="Beynon J."/>
            <person name="Tyler B.M."/>
        </authorList>
    </citation>
    <scope>NUCLEOTIDE SEQUENCE [LARGE SCALE GENOMIC DNA]</scope>
    <source>
        <strain evidence="4">Emoy2</strain>
    </source>
</reference>
<evidence type="ECO:0000313" key="4">
    <source>
        <dbReference type="Proteomes" id="UP000011713"/>
    </source>
</evidence>
<proteinExistence type="predicted"/>
<dbReference type="STRING" id="559515.M4B971"/>
<dbReference type="InParanoid" id="M4B971"/>
<evidence type="ECO:0000256" key="1">
    <source>
        <dbReference type="ARBA" id="ARBA00023157"/>
    </source>
</evidence>
<reference evidence="3" key="2">
    <citation type="submission" date="2015-06" db="UniProtKB">
        <authorList>
            <consortium name="EnsemblProtists"/>
        </authorList>
    </citation>
    <scope>IDENTIFICATION</scope>
    <source>
        <strain evidence="3">Emoy2</strain>
    </source>
</reference>
<dbReference type="PROSITE" id="PS00194">
    <property type="entry name" value="THIOREDOXIN_1"/>
    <property type="match status" value="1"/>
</dbReference>
<dbReference type="Pfam" id="PF00085">
    <property type="entry name" value="Thioredoxin"/>
    <property type="match status" value="1"/>
</dbReference>
<sequence>MKLLIYRAGRHALRNSRALSSSVHSRVTIIGSDDAYAKITTEGTGRRAVVYFTAKWCPPCKMINPIFHELSTKTLTLPSWTLMSSMTLLPRLVCGRCLRSSTSRMASSSSLSRYTMIKMLVIVQTLVSLHLFAL</sequence>
<dbReference type="InterPro" id="IPR013766">
    <property type="entry name" value="Thioredoxin_domain"/>
</dbReference>
<feature type="domain" description="Thioredoxin" evidence="2">
    <location>
        <begin position="44"/>
        <end position="74"/>
    </location>
</feature>
<accession>M4B971</accession>
<dbReference type="Gene3D" id="3.40.30.10">
    <property type="entry name" value="Glutaredoxin"/>
    <property type="match status" value="1"/>
</dbReference>
<keyword evidence="4" id="KW-1185">Reference proteome</keyword>
<dbReference type="EnsemblProtists" id="HpaT802830">
    <property type="protein sequence ID" value="HpaP802830"/>
    <property type="gene ID" value="HpaG802830"/>
</dbReference>
<protein>
    <recommendedName>
        <fullName evidence="2">Thioredoxin domain-containing protein</fullName>
    </recommendedName>
</protein>
<keyword evidence="1" id="KW-1015">Disulfide bond</keyword>
<dbReference type="InterPro" id="IPR036249">
    <property type="entry name" value="Thioredoxin-like_sf"/>
</dbReference>
<evidence type="ECO:0000259" key="2">
    <source>
        <dbReference type="Pfam" id="PF00085"/>
    </source>
</evidence>